<dbReference type="GO" id="GO:0005886">
    <property type="term" value="C:plasma membrane"/>
    <property type="evidence" value="ECO:0007669"/>
    <property type="project" value="UniProtKB-SubCell"/>
</dbReference>
<dbReference type="Proteomes" id="UP000006681">
    <property type="component" value="Chromosome"/>
</dbReference>
<dbReference type="KEGG" id="vdi:Vdis_1608"/>
<dbReference type="PANTHER" id="PTHR43163">
    <property type="entry name" value="DIPEPTIDE TRANSPORT SYSTEM PERMEASE PROTEIN DPPB-RELATED"/>
    <property type="match status" value="1"/>
</dbReference>
<proteinExistence type="inferred from homology"/>
<dbReference type="Pfam" id="PF00528">
    <property type="entry name" value="BPD_transp_1"/>
    <property type="match status" value="1"/>
</dbReference>
<evidence type="ECO:0000313" key="9">
    <source>
        <dbReference type="EMBL" id="ADN50986.1"/>
    </source>
</evidence>
<feature type="transmembrane region" description="Helical" evidence="7">
    <location>
        <begin position="273"/>
        <end position="295"/>
    </location>
</feature>
<evidence type="ECO:0000256" key="4">
    <source>
        <dbReference type="ARBA" id="ARBA00022692"/>
    </source>
</evidence>
<dbReference type="HOGENOM" id="CLU_036879_1_0_2"/>
<evidence type="ECO:0000313" key="10">
    <source>
        <dbReference type="Proteomes" id="UP000006681"/>
    </source>
</evidence>
<dbReference type="GO" id="GO:0055085">
    <property type="term" value="P:transmembrane transport"/>
    <property type="evidence" value="ECO:0007669"/>
    <property type="project" value="InterPro"/>
</dbReference>
<evidence type="ECO:0000256" key="1">
    <source>
        <dbReference type="ARBA" id="ARBA00004651"/>
    </source>
</evidence>
<gene>
    <name evidence="9" type="ordered locus">Vdis_1608</name>
</gene>
<feature type="transmembrane region" description="Helical" evidence="7">
    <location>
        <begin position="158"/>
        <end position="182"/>
    </location>
</feature>
<comment type="subcellular location">
    <subcellularLocation>
        <location evidence="1 7">Cell membrane</location>
        <topology evidence="1 7">Multi-pass membrane protein</topology>
    </subcellularLocation>
</comment>
<dbReference type="EMBL" id="CP002100">
    <property type="protein sequence ID" value="ADN50986.1"/>
    <property type="molecule type" value="Genomic_DNA"/>
</dbReference>
<reference evidence="9 10" key="1">
    <citation type="journal article" date="2010" name="Stand. Genomic Sci.">
        <title>Complete genome sequence of Vulcanisaeta distributa type strain (IC-017).</title>
        <authorList>
            <person name="Mavromatis K."/>
            <person name="Sikorski J."/>
            <person name="Pabst E."/>
            <person name="Teshima H."/>
            <person name="Lapidus A."/>
            <person name="Lucas S."/>
            <person name="Nolan M."/>
            <person name="Glavina Del Rio T."/>
            <person name="Cheng J.F."/>
            <person name="Bruce D."/>
            <person name="Goodwin L."/>
            <person name="Pitluck S."/>
            <person name="Liolios K."/>
            <person name="Ivanova N."/>
            <person name="Mikhailova N."/>
            <person name="Pati A."/>
            <person name="Chen A."/>
            <person name="Palaniappan K."/>
            <person name="Land M."/>
            <person name="Hauser L."/>
            <person name="Chang Y.J."/>
            <person name="Jeffries C.D."/>
            <person name="Rohde M."/>
            <person name="Spring S."/>
            <person name="Goker M."/>
            <person name="Wirth R."/>
            <person name="Woyke T."/>
            <person name="Bristow J."/>
            <person name="Eisen J.A."/>
            <person name="Markowitz V."/>
            <person name="Hugenholtz P."/>
            <person name="Klenk H.P."/>
            <person name="Kyrpides N.C."/>
        </authorList>
    </citation>
    <scope>NUCLEOTIDE SEQUENCE [LARGE SCALE GENOMIC DNA]</scope>
    <source>
        <strain evidence="10">DSM 14429 / JCM 11212 / NBRC 100878 / IC-017</strain>
    </source>
</reference>
<feature type="transmembrane region" description="Helical" evidence="7">
    <location>
        <begin position="202"/>
        <end position="222"/>
    </location>
</feature>
<dbReference type="InterPro" id="IPR000515">
    <property type="entry name" value="MetI-like"/>
</dbReference>
<dbReference type="eggNOG" id="arCOG00751">
    <property type="taxonomic scope" value="Archaea"/>
</dbReference>
<sequence length="347" mass="39842">MNQSLIMVATYVRYLIRRFFVYVLIWFVANSLVFLLPRLLPINVANIIVGRLESAAIGSAGTYSPQALQKLYNFVYQYFGLNQSLYIQFIDYWKGIFQGNFGISAWLFPEPVAKIISSIVFYDLALLIPAIFLGFWVGNKLGAIAAFNRHVDRILMPILYFIAYSPYYWLAMLLITVFTFYLKLLPSTFTSEYTFTMPTFTWNFISTFLKEWILPFLSVFLVSIGQWAIGMRANIVGELGSNYITYAESLGIRYDIIRNYAYRNASLPQYSGLAINLGLIFVSAGAVEFIFMYPGMGWIIWNAITNLDYFLMEGALFYVITMVVIANFLIEIVYVIIDPRVRVGTYA</sequence>
<keyword evidence="3" id="KW-1003">Cell membrane</keyword>
<dbReference type="AlphaFoldDB" id="E1QTR9"/>
<keyword evidence="4 7" id="KW-0812">Transmembrane</keyword>
<dbReference type="PROSITE" id="PS50928">
    <property type="entry name" value="ABC_TM1"/>
    <property type="match status" value="1"/>
</dbReference>
<name>E1QTR9_VULDI</name>
<reference evidence="10" key="2">
    <citation type="journal article" date="2010" name="Stand. Genomic Sci.">
        <title>Complete genome sequence of Vulcanisaeta distributa type strain (IC-017T).</title>
        <authorList>
            <person name="Mavromatis K."/>
            <person name="Sikorski J."/>
            <person name="Pabst E."/>
            <person name="Teshima H."/>
            <person name="Lapidus A."/>
            <person name="Lucas S."/>
            <person name="Nolan M."/>
            <person name="Glavina Del Rio T."/>
            <person name="Cheng J."/>
            <person name="Bruce D."/>
            <person name="Goodwin L."/>
            <person name="Pitluck S."/>
            <person name="Liolios K."/>
            <person name="Ivanova N."/>
            <person name="Mikhailova N."/>
            <person name="Pati A."/>
            <person name="Chen A."/>
            <person name="Palaniappan K."/>
            <person name="Land M."/>
            <person name="Hauser L."/>
            <person name="Chang Y."/>
            <person name="Jeffries C."/>
            <person name="Rohde M."/>
            <person name="Spring S."/>
            <person name="Goker M."/>
            <person name="Wirth R."/>
            <person name="Woyke T."/>
            <person name="Bristow J."/>
            <person name="Eisen J."/>
            <person name="Markowitz V."/>
            <person name="Hugenholtz P."/>
            <person name="Klenk H."/>
            <person name="Kyrpides N."/>
        </authorList>
    </citation>
    <scope>NUCLEOTIDE SEQUENCE [LARGE SCALE GENOMIC DNA]</scope>
    <source>
        <strain evidence="10">DSM 14429 / JCM 11212 / NBRC 100878 / IC-017</strain>
    </source>
</reference>
<dbReference type="PANTHER" id="PTHR43163:SF6">
    <property type="entry name" value="DIPEPTIDE TRANSPORT SYSTEM PERMEASE PROTEIN DPPB-RELATED"/>
    <property type="match status" value="1"/>
</dbReference>
<evidence type="ECO:0000256" key="2">
    <source>
        <dbReference type="ARBA" id="ARBA00022448"/>
    </source>
</evidence>
<protein>
    <submittedName>
        <fullName evidence="9">Binding-protein-dependent transport systems inner membrane component</fullName>
    </submittedName>
</protein>
<feature type="domain" description="ABC transmembrane type-1" evidence="8">
    <location>
        <begin position="120"/>
        <end position="334"/>
    </location>
</feature>
<accession>E1QTR9</accession>
<feature type="transmembrane region" description="Helical" evidence="7">
    <location>
        <begin position="20"/>
        <end position="40"/>
    </location>
</feature>
<feature type="transmembrane region" description="Helical" evidence="7">
    <location>
        <begin position="115"/>
        <end position="137"/>
    </location>
</feature>
<organism evidence="9 10">
    <name type="scientific">Vulcanisaeta distributa (strain DSM 14429 / JCM 11212 / NBRC 100878 / IC-017)</name>
    <dbReference type="NCBI Taxonomy" id="572478"/>
    <lineage>
        <taxon>Archaea</taxon>
        <taxon>Thermoproteota</taxon>
        <taxon>Thermoprotei</taxon>
        <taxon>Thermoproteales</taxon>
        <taxon>Thermoproteaceae</taxon>
        <taxon>Vulcanisaeta</taxon>
    </lineage>
</organism>
<feature type="transmembrane region" description="Helical" evidence="7">
    <location>
        <begin position="315"/>
        <end position="337"/>
    </location>
</feature>
<evidence type="ECO:0000256" key="6">
    <source>
        <dbReference type="ARBA" id="ARBA00023136"/>
    </source>
</evidence>
<keyword evidence="6 7" id="KW-0472">Membrane</keyword>
<keyword evidence="2 7" id="KW-0813">Transport</keyword>
<evidence type="ECO:0000256" key="3">
    <source>
        <dbReference type="ARBA" id="ARBA00022475"/>
    </source>
</evidence>
<evidence type="ECO:0000256" key="5">
    <source>
        <dbReference type="ARBA" id="ARBA00022989"/>
    </source>
</evidence>
<evidence type="ECO:0000256" key="7">
    <source>
        <dbReference type="RuleBase" id="RU363032"/>
    </source>
</evidence>
<evidence type="ECO:0000259" key="8">
    <source>
        <dbReference type="PROSITE" id="PS50928"/>
    </source>
</evidence>
<keyword evidence="5 7" id="KW-1133">Transmembrane helix</keyword>
<dbReference type="STRING" id="572478.Vdis_1608"/>
<comment type="similarity">
    <text evidence="7">Belongs to the binding-protein-dependent transport system permease family.</text>
</comment>
<keyword evidence="10" id="KW-1185">Reference proteome</keyword>